<dbReference type="EMBL" id="KX621007">
    <property type="protein sequence ID" value="AOT23168.1"/>
    <property type="molecule type" value="Genomic_DNA"/>
</dbReference>
<evidence type="ECO:0000313" key="3">
    <source>
        <dbReference type="Proteomes" id="UP000224956"/>
    </source>
</evidence>
<dbReference type="InterPro" id="IPR001387">
    <property type="entry name" value="Cro/C1-type_HTH"/>
</dbReference>
<protein>
    <submittedName>
        <fullName evidence="2">Cro protein</fullName>
    </submittedName>
</protein>
<gene>
    <name evidence="2" type="ORF">SEA_TAQUITO_48</name>
</gene>
<feature type="domain" description="HTH cro/C1-type" evidence="1">
    <location>
        <begin position="16"/>
        <end position="77"/>
    </location>
</feature>
<keyword evidence="3" id="KW-1185">Reference proteome</keyword>
<name>A0A1D8EQ53_9CAUD</name>
<dbReference type="Proteomes" id="UP000224956">
    <property type="component" value="Segment"/>
</dbReference>
<accession>A0A1D8EQ53</accession>
<evidence type="ECO:0000259" key="1">
    <source>
        <dbReference type="Pfam" id="PF13443"/>
    </source>
</evidence>
<organism evidence="2 3">
    <name type="scientific">Mycobacterium phage Taquito</name>
    <dbReference type="NCBI Taxonomy" id="1897500"/>
    <lineage>
        <taxon>Viruses</taxon>
        <taxon>Duplodnaviria</taxon>
        <taxon>Heunggongvirae</taxon>
        <taxon>Uroviricota</taxon>
        <taxon>Caudoviricetes</taxon>
        <taxon>Weiservirinae</taxon>
        <taxon>Fionnbharthvirus</taxon>
        <taxon>Fionnbharthvirus taquito</taxon>
    </lineage>
</organism>
<evidence type="ECO:0000313" key="2">
    <source>
        <dbReference type="EMBL" id="AOT23168.1"/>
    </source>
</evidence>
<proteinExistence type="predicted"/>
<sequence length="82" mass="8963">MPGPQTYELRWKPDAISKLLRRNKIHDRAELAEAIGISRATAYNLFNADWSGKVTTVVLAQLVGCLGANPATIVETVRASAR</sequence>
<reference evidence="2 3" key="1">
    <citation type="submission" date="2016-07" db="EMBL/GenBank/DDBJ databases">
        <authorList>
            <person name="Henderson J.H."/>
            <person name="Agbayani G."/>
            <person name="Akanbi A."/>
            <person name="Allen L."/>
            <person name="Anton T."/>
            <person name="Bauer V."/>
            <person name="Benoit R."/>
            <person name="Bhakta Y."/>
            <person name="Binongcal M.A."/>
            <person name="Bobovsky T."/>
            <person name="Bual H."/>
            <person name="Calley B."/>
            <person name="Clark M."/>
            <person name="Conahan B."/>
            <person name="Cone E."/>
            <person name="Dardis C."/>
            <person name="Fangman M."/>
            <person name="Flatgard B."/>
            <person name="Focht K."/>
            <person name="Geraci K."/>
            <person name="Goodwin B."/>
            <person name="Hanson H."/>
            <person name="Hunt G."/>
            <person name="Hutton S."/>
            <person name="Illback M."/>
            <person name="Jamsa A."/>
            <person name="Konzek B."/>
            <person name="Kraus A."/>
            <person name="Kuenzi M."/>
            <person name="Laird K."/>
            <person name="Lieb M."/>
            <person name="MacKenzie A."/>
            <person name="Maurer K."/>
            <person name="Miera M."/>
            <person name="Mishler B."/>
            <person name="Naughton C."/>
            <person name="Nease R."/>
            <person name="Nelson B."/>
            <person name="Nigg N."/>
            <person name="O'Sullivan K."/>
            <person name="Orion I."/>
            <person name="Peterson C."/>
            <person name="Peterson S."/>
            <person name="Roletto M."/>
            <person name="Rush L."/>
            <person name="Schlatter T."/>
            <person name="Seidl R."/>
            <person name="Sevy E."/>
            <person name="Sonderby V."/>
            <person name="Souers H."/>
            <person name="Syvertson H."/>
            <person name="Taggard K."/>
            <person name="Takasugi J."/>
            <person name="Tietge S."/>
            <person name="Vasquez C."/>
            <person name="Velasco R."/>
            <person name="Virk M."/>
            <person name="Vologdin S."/>
            <person name="Wing S."/>
            <person name="Winslow J."/>
            <person name="Young E."/>
            <person name="Cunanan N."/>
            <person name="Dasiuk E."/>
            <person name="Fudge K."/>
            <person name="Murphy A."/>
            <person name="Poxleitner M.K."/>
            <person name="Ettinger A.-S.H."/>
            <person name="Anders K.R."/>
            <person name="Schaff J.E."/>
            <person name="Dashiell C.L."/>
            <person name="Macialek J.A."/>
            <person name="Braun M.A."/>
            <person name="Delesalle V.A."/>
            <person name="Hughes L.E."/>
            <person name="Ware V.C."/>
            <person name="Bradley K.W."/>
            <person name="Barker L.P."/>
            <person name="Asai D.J."/>
            <person name="Bowman C.A."/>
            <person name="Russell D.A."/>
            <person name="Pope W.H."/>
            <person name="Jacobs-Sera D."/>
            <person name="Hendrix R.W."/>
            <person name="Hatfull G.F."/>
        </authorList>
    </citation>
    <scope>NUCLEOTIDE SEQUENCE [LARGE SCALE GENOMIC DNA]</scope>
</reference>
<dbReference type="Pfam" id="PF13443">
    <property type="entry name" value="HTH_26"/>
    <property type="match status" value="1"/>
</dbReference>